<gene>
    <name evidence="1" type="ORF">E2C01_055222</name>
</gene>
<evidence type="ECO:0000313" key="1">
    <source>
        <dbReference type="EMBL" id="MPC61159.1"/>
    </source>
</evidence>
<proteinExistence type="predicted"/>
<keyword evidence="2" id="KW-1185">Reference proteome</keyword>
<organism evidence="1 2">
    <name type="scientific">Portunus trituberculatus</name>
    <name type="common">Swimming crab</name>
    <name type="synonym">Neptunus trituberculatus</name>
    <dbReference type="NCBI Taxonomy" id="210409"/>
    <lineage>
        <taxon>Eukaryota</taxon>
        <taxon>Metazoa</taxon>
        <taxon>Ecdysozoa</taxon>
        <taxon>Arthropoda</taxon>
        <taxon>Crustacea</taxon>
        <taxon>Multicrustacea</taxon>
        <taxon>Malacostraca</taxon>
        <taxon>Eumalacostraca</taxon>
        <taxon>Eucarida</taxon>
        <taxon>Decapoda</taxon>
        <taxon>Pleocyemata</taxon>
        <taxon>Brachyura</taxon>
        <taxon>Eubrachyura</taxon>
        <taxon>Portunoidea</taxon>
        <taxon>Portunidae</taxon>
        <taxon>Portuninae</taxon>
        <taxon>Portunus</taxon>
    </lineage>
</organism>
<dbReference type="AlphaFoldDB" id="A0A5B7GU91"/>
<protein>
    <submittedName>
        <fullName evidence="1">Uncharacterized protein</fullName>
    </submittedName>
</protein>
<sequence>MAWSWARQQPPRLVTSVRNTAGGIPCTMHMSNLLVEGDTRAPAACILSRALSLLQQGPVRADRVGRQQGKRRPGQASVTRPTLWFCFLSLLGAWDRLTVGRVHQGKSPTIWLQIGRLAQAMWRPSGHSCSLMSSHFGTQRLKNFLEPVTSHLHQGTWKGAIATGWGEAGGTTHAGGGRVPTAGSQQLATLPSLMQLILAEEAIRP</sequence>
<accession>A0A5B7GU91</accession>
<name>A0A5B7GU91_PORTR</name>
<comment type="caution">
    <text evidence="1">The sequence shown here is derived from an EMBL/GenBank/DDBJ whole genome shotgun (WGS) entry which is preliminary data.</text>
</comment>
<dbReference type="Proteomes" id="UP000324222">
    <property type="component" value="Unassembled WGS sequence"/>
</dbReference>
<reference evidence="1 2" key="1">
    <citation type="submission" date="2019-05" db="EMBL/GenBank/DDBJ databases">
        <title>Another draft genome of Portunus trituberculatus and its Hox gene families provides insights of decapod evolution.</title>
        <authorList>
            <person name="Jeong J.-H."/>
            <person name="Song I."/>
            <person name="Kim S."/>
            <person name="Choi T."/>
            <person name="Kim D."/>
            <person name="Ryu S."/>
            <person name="Kim W."/>
        </authorList>
    </citation>
    <scope>NUCLEOTIDE SEQUENCE [LARGE SCALE GENOMIC DNA]</scope>
    <source>
        <tissue evidence="1">Muscle</tissue>
    </source>
</reference>
<evidence type="ECO:0000313" key="2">
    <source>
        <dbReference type="Proteomes" id="UP000324222"/>
    </source>
</evidence>
<dbReference type="EMBL" id="VSRR010018258">
    <property type="protein sequence ID" value="MPC61159.1"/>
    <property type="molecule type" value="Genomic_DNA"/>
</dbReference>